<dbReference type="EMBL" id="MCFJ01000025">
    <property type="protein sequence ID" value="ORY55825.1"/>
    <property type="molecule type" value="Genomic_DNA"/>
</dbReference>
<dbReference type="AlphaFoldDB" id="A0A1Y2DAY7"/>
<dbReference type="InterPro" id="IPR021109">
    <property type="entry name" value="Peptidase_aspartic_dom_sf"/>
</dbReference>
<evidence type="ECO:0008006" key="3">
    <source>
        <dbReference type="Google" id="ProtNLM"/>
    </source>
</evidence>
<proteinExistence type="predicted"/>
<dbReference type="GeneID" id="63777688"/>
<protein>
    <recommendedName>
        <fullName evidence="3">Peptidase A2 domain-containing protein</fullName>
    </recommendedName>
</protein>
<dbReference type="Proteomes" id="UP000193689">
    <property type="component" value="Unassembled WGS sequence"/>
</dbReference>
<evidence type="ECO:0000313" key="1">
    <source>
        <dbReference type="EMBL" id="ORY55825.1"/>
    </source>
</evidence>
<dbReference type="STRING" id="1141098.A0A1Y2DAY7"/>
<name>A0A1Y2DAY7_9PEZI</name>
<gene>
    <name evidence="1" type="ORF">BCR38DRAFT_451667</name>
</gene>
<organism evidence="1 2">
    <name type="scientific">Pseudomassariella vexata</name>
    <dbReference type="NCBI Taxonomy" id="1141098"/>
    <lineage>
        <taxon>Eukaryota</taxon>
        <taxon>Fungi</taxon>
        <taxon>Dikarya</taxon>
        <taxon>Ascomycota</taxon>
        <taxon>Pezizomycotina</taxon>
        <taxon>Sordariomycetes</taxon>
        <taxon>Xylariomycetidae</taxon>
        <taxon>Amphisphaeriales</taxon>
        <taxon>Pseudomassariaceae</taxon>
        <taxon>Pseudomassariella</taxon>
    </lineage>
</organism>
<evidence type="ECO:0000313" key="2">
    <source>
        <dbReference type="Proteomes" id="UP000193689"/>
    </source>
</evidence>
<keyword evidence="2" id="KW-1185">Reference proteome</keyword>
<dbReference type="InParanoid" id="A0A1Y2DAY7"/>
<sequence>MVAFRSTEQLQKHRTTCKATKQVKRERLYPICSPNTPDRRTCGFCHFTCESRNKLFQHLGNCKDAKVGNIKPKELEQNTVKDPESQPRIKEAPAVDFQDRSVMSRYTYLRLEASASPTADKVEVCLDPGTGRTIIGRSYLKTLKHTIENRRGMVKGIGKKSMKVTEWATFTFYLHGTDGSGPTVMKFTKSGWVVEDDLEPNMLVGNDMLHPHGANICYEDSTVTFTNLSNFTVDL</sequence>
<dbReference type="RefSeq" id="XP_040709777.1">
    <property type="nucleotide sequence ID" value="XM_040861476.1"/>
</dbReference>
<comment type="caution">
    <text evidence="1">The sequence shown here is derived from an EMBL/GenBank/DDBJ whole genome shotgun (WGS) entry which is preliminary data.</text>
</comment>
<reference evidence="1 2" key="1">
    <citation type="submission" date="2016-07" db="EMBL/GenBank/DDBJ databases">
        <title>Pervasive Adenine N6-methylation of Active Genes in Fungi.</title>
        <authorList>
            <consortium name="DOE Joint Genome Institute"/>
            <person name="Mondo S.J."/>
            <person name="Dannebaum R.O."/>
            <person name="Kuo R.C."/>
            <person name="Labutti K."/>
            <person name="Haridas S."/>
            <person name="Kuo A."/>
            <person name="Salamov A."/>
            <person name="Ahrendt S.R."/>
            <person name="Lipzen A."/>
            <person name="Sullivan W."/>
            <person name="Andreopoulos W.B."/>
            <person name="Clum A."/>
            <person name="Lindquist E."/>
            <person name="Daum C."/>
            <person name="Ramamoorthy G.K."/>
            <person name="Gryganskyi A."/>
            <person name="Culley D."/>
            <person name="Magnuson J.K."/>
            <person name="James T.Y."/>
            <person name="O'Malley M.A."/>
            <person name="Stajich J.E."/>
            <person name="Spatafora J.W."/>
            <person name="Visel A."/>
            <person name="Grigoriev I.V."/>
        </authorList>
    </citation>
    <scope>NUCLEOTIDE SEQUENCE [LARGE SCALE GENOMIC DNA]</scope>
    <source>
        <strain evidence="1 2">CBS 129021</strain>
    </source>
</reference>
<dbReference type="OrthoDB" id="4778622at2759"/>
<accession>A0A1Y2DAY7</accession>
<dbReference type="Gene3D" id="2.40.70.10">
    <property type="entry name" value="Acid Proteases"/>
    <property type="match status" value="1"/>
</dbReference>